<comment type="similarity">
    <text evidence="1">Belongs to the glycosyl hydrolase 1 family.</text>
</comment>
<evidence type="ECO:0000256" key="1">
    <source>
        <dbReference type="RuleBase" id="RU003690"/>
    </source>
</evidence>
<evidence type="ECO:0000256" key="2">
    <source>
        <dbReference type="SAM" id="SignalP"/>
    </source>
</evidence>
<dbReference type="AlphaFoldDB" id="A0A3A2ZGI4"/>
<dbReference type="Pfam" id="PF00232">
    <property type="entry name" value="Glyco_hydro_1"/>
    <property type="match status" value="1"/>
</dbReference>
<dbReference type="SUPFAM" id="SSF51445">
    <property type="entry name" value="(Trans)glycosidases"/>
    <property type="match status" value="1"/>
</dbReference>
<dbReference type="GO" id="GO:0008422">
    <property type="term" value="F:beta-glucosidase activity"/>
    <property type="evidence" value="ECO:0007669"/>
    <property type="project" value="TreeGrafter"/>
</dbReference>
<proteinExistence type="inferred from homology"/>
<dbReference type="PANTHER" id="PTHR10353">
    <property type="entry name" value="GLYCOSYL HYDROLASE"/>
    <property type="match status" value="1"/>
</dbReference>
<dbReference type="InterPro" id="IPR017853">
    <property type="entry name" value="GH"/>
</dbReference>
<dbReference type="STRING" id="2070753.A0A3A2ZGI4"/>
<evidence type="ECO:0000313" key="3">
    <source>
        <dbReference type="EMBL" id="RJE22298.1"/>
    </source>
</evidence>
<feature type="chain" id="PRO_5017438766" evidence="2">
    <location>
        <begin position="19"/>
        <end position="636"/>
    </location>
</feature>
<reference evidence="4" key="1">
    <citation type="submission" date="2017-02" db="EMBL/GenBank/DDBJ databases">
        <authorList>
            <person name="Tafer H."/>
            <person name="Lopandic K."/>
        </authorList>
    </citation>
    <scope>NUCLEOTIDE SEQUENCE [LARGE SCALE GENOMIC DNA]</scope>
    <source>
        <strain evidence="4">CBS 366.77</strain>
    </source>
</reference>
<dbReference type="PANTHER" id="PTHR10353:SF53">
    <property type="entry name" value="BETA-1,4-GLUCOSIDASE (EUROFUNG)"/>
    <property type="match status" value="1"/>
</dbReference>
<organism evidence="3 4">
    <name type="scientific">Aspergillus sclerotialis</name>
    <dbReference type="NCBI Taxonomy" id="2070753"/>
    <lineage>
        <taxon>Eukaryota</taxon>
        <taxon>Fungi</taxon>
        <taxon>Dikarya</taxon>
        <taxon>Ascomycota</taxon>
        <taxon>Pezizomycotina</taxon>
        <taxon>Eurotiomycetes</taxon>
        <taxon>Eurotiomycetidae</taxon>
        <taxon>Eurotiales</taxon>
        <taxon>Aspergillaceae</taxon>
        <taxon>Aspergillus</taxon>
        <taxon>Aspergillus subgen. Polypaecilum</taxon>
    </lineage>
</organism>
<dbReference type="OrthoDB" id="65569at2759"/>
<dbReference type="GO" id="GO:0005975">
    <property type="term" value="P:carbohydrate metabolic process"/>
    <property type="evidence" value="ECO:0007669"/>
    <property type="project" value="InterPro"/>
</dbReference>
<gene>
    <name evidence="3" type="ORF">PHISCL_05342</name>
</gene>
<dbReference type="Proteomes" id="UP000266188">
    <property type="component" value="Unassembled WGS sequence"/>
</dbReference>
<protein>
    <submittedName>
        <fullName evidence="3">Beta-glucosidase</fullName>
    </submittedName>
</protein>
<name>A0A3A2ZGI4_9EURO</name>
<evidence type="ECO:0000313" key="4">
    <source>
        <dbReference type="Proteomes" id="UP000266188"/>
    </source>
</evidence>
<keyword evidence="4" id="KW-1185">Reference proteome</keyword>
<comment type="caution">
    <text evidence="3">The sequence shown here is derived from an EMBL/GenBank/DDBJ whole genome shotgun (WGS) entry which is preliminary data.</text>
</comment>
<feature type="signal peptide" evidence="2">
    <location>
        <begin position="1"/>
        <end position="18"/>
    </location>
</feature>
<dbReference type="Gene3D" id="3.20.20.80">
    <property type="entry name" value="Glycosidases"/>
    <property type="match status" value="1"/>
</dbReference>
<dbReference type="InterPro" id="IPR001360">
    <property type="entry name" value="Glyco_hydro_1"/>
</dbReference>
<sequence>MVNQGVLVQLLLASLATSQQLFSTTSGPTALLPQCSTKHIPSSTSHAVASSSSHGTSKFRYRALDTVRYATSVPSATSTPTYAAPSKSLATLLPSLEYTTWGKWDPDATITASDSAETYGQAAWTALWRDADPVGFPEKSVFSTTVSPTPVPSNELVLPPRDYFGPSDCYDFPKGFSFGVSSSASQIEGATADEGKAPSIMDIIVRDNKPKAYVTNENYYYYKQDIERIAAMGVKEYAFTIAWTRILPFALPGTPVNRKAIDHYDDVINFVLEKGMVPVITLTHFDLPLQFFEDPQAQGQNLTKEELQQLDYITAGYANETFTDAFVNYAKIVLTHYADRVPVWVTFTQPPALGSGKAVYNVINSHAQVYHFYKEKIKGTGKVSIKFNANFGVPRNATDDADIFAADYYNSAQFGAYLNPILFGKDYPESFKNLTGGNYVKLTDNDKKYFKGTLDLLGLDAYSPVVVSPPVAGDTSSIQTCLANSSAPLQPWCIQSSNINVYGWNIGYRSQSYVYTAPTFIREEINYVYQNWPIPMAIMEFGFPVYHERSKDLVDQLFDTPRSQYYLGYLTEVLKAIHEDHVPITGVYAWSFVDNWEFGDYDQQFGLQKVNLTTQERYYKKSFFELVDFMKARGVK</sequence>
<accession>A0A3A2ZGI4</accession>
<dbReference type="EMBL" id="MVGC01000175">
    <property type="protein sequence ID" value="RJE22298.1"/>
    <property type="molecule type" value="Genomic_DNA"/>
</dbReference>
<keyword evidence="2" id="KW-0732">Signal</keyword>